<evidence type="ECO:0000313" key="2">
    <source>
        <dbReference type="Proteomes" id="UP001157418"/>
    </source>
</evidence>
<reference evidence="1 2" key="1">
    <citation type="submission" date="2022-01" db="EMBL/GenBank/DDBJ databases">
        <authorList>
            <person name="Xiong W."/>
            <person name="Schranz E."/>
        </authorList>
    </citation>
    <scope>NUCLEOTIDE SEQUENCE [LARGE SCALE GENOMIC DNA]</scope>
</reference>
<name>A0AAU9N5M7_9ASTR</name>
<evidence type="ECO:0000313" key="1">
    <source>
        <dbReference type="EMBL" id="CAH1435234.1"/>
    </source>
</evidence>
<accession>A0AAU9N5M7</accession>
<proteinExistence type="predicted"/>
<organism evidence="1 2">
    <name type="scientific">Lactuca virosa</name>
    <dbReference type="NCBI Taxonomy" id="75947"/>
    <lineage>
        <taxon>Eukaryota</taxon>
        <taxon>Viridiplantae</taxon>
        <taxon>Streptophyta</taxon>
        <taxon>Embryophyta</taxon>
        <taxon>Tracheophyta</taxon>
        <taxon>Spermatophyta</taxon>
        <taxon>Magnoliopsida</taxon>
        <taxon>eudicotyledons</taxon>
        <taxon>Gunneridae</taxon>
        <taxon>Pentapetalae</taxon>
        <taxon>asterids</taxon>
        <taxon>campanulids</taxon>
        <taxon>Asterales</taxon>
        <taxon>Asteraceae</taxon>
        <taxon>Cichorioideae</taxon>
        <taxon>Cichorieae</taxon>
        <taxon>Lactucinae</taxon>
        <taxon>Lactuca</taxon>
    </lineage>
</organism>
<dbReference type="Gene3D" id="3.80.10.10">
    <property type="entry name" value="Ribonuclease Inhibitor"/>
    <property type="match status" value="1"/>
</dbReference>
<gene>
    <name evidence="1" type="ORF">LVIROSA_LOCUS21693</name>
</gene>
<protein>
    <submittedName>
        <fullName evidence="1">Uncharacterized protein</fullName>
    </submittedName>
</protein>
<dbReference type="AlphaFoldDB" id="A0AAU9N5M7"/>
<dbReference type="Proteomes" id="UP001157418">
    <property type="component" value="Unassembled WGS sequence"/>
</dbReference>
<dbReference type="SUPFAM" id="SSF52047">
    <property type="entry name" value="RNI-like"/>
    <property type="match status" value="1"/>
</dbReference>
<dbReference type="InterPro" id="IPR032675">
    <property type="entry name" value="LRR_dom_sf"/>
</dbReference>
<comment type="caution">
    <text evidence="1">The sequence shown here is derived from an EMBL/GenBank/DDBJ whole genome shotgun (WGS) entry which is preliminary data.</text>
</comment>
<sequence length="96" mass="10691">MKYPLLFSSPQFSTKLRVLRLHQSSLESNLSSIANMLNLEVLSFASSGVVGSSYGIDRMPSTFKNLKKLRVLDVTGCNGLRIDNGVFKILVRLEEL</sequence>
<keyword evidence="2" id="KW-1185">Reference proteome</keyword>
<dbReference type="EMBL" id="CAKMRJ010004445">
    <property type="protein sequence ID" value="CAH1435234.1"/>
    <property type="molecule type" value="Genomic_DNA"/>
</dbReference>